<dbReference type="EMBL" id="BDGG01000002">
    <property type="protein sequence ID" value="GAU93169.1"/>
    <property type="molecule type" value="Genomic_DNA"/>
</dbReference>
<name>A0A1D1UU47_RAMVA</name>
<keyword evidence="3" id="KW-1185">Reference proteome</keyword>
<gene>
    <name evidence="2" type="primary">RvY_05149-1</name>
    <name evidence="2" type="synonym">RvY_05149.1</name>
    <name evidence="2" type="ORF">RvY_05149</name>
</gene>
<dbReference type="Proteomes" id="UP000186922">
    <property type="component" value="Unassembled WGS sequence"/>
</dbReference>
<dbReference type="AlphaFoldDB" id="A0A1D1UU47"/>
<organism evidence="2 3">
    <name type="scientific">Ramazzottius varieornatus</name>
    <name type="common">Water bear</name>
    <name type="synonym">Tardigrade</name>
    <dbReference type="NCBI Taxonomy" id="947166"/>
    <lineage>
        <taxon>Eukaryota</taxon>
        <taxon>Metazoa</taxon>
        <taxon>Ecdysozoa</taxon>
        <taxon>Tardigrada</taxon>
        <taxon>Eutardigrada</taxon>
        <taxon>Parachela</taxon>
        <taxon>Hypsibioidea</taxon>
        <taxon>Ramazzottiidae</taxon>
        <taxon>Ramazzottius</taxon>
    </lineage>
</organism>
<evidence type="ECO:0000313" key="2">
    <source>
        <dbReference type="EMBL" id="GAU93169.1"/>
    </source>
</evidence>
<evidence type="ECO:0000256" key="1">
    <source>
        <dbReference type="SAM" id="MobiDB-lite"/>
    </source>
</evidence>
<proteinExistence type="predicted"/>
<accession>A0A1D1UU47</accession>
<feature type="region of interest" description="Disordered" evidence="1">
    <location>
        <begin position="89"/>
        <end position="136"/>
    </location>
</feature>
<sequence length="410" mass="46721">MDSINPLNISKLLEMDYEHDFQPNDSPSDHDKLLKVWYQRYDFLDIHINQAGSPILAIEDNLQYELQISLPTFEEFEKSVAKNNLLTGHREADFEPTPNDRLGELDSSATEPSSHELFVPTIPDPKVPSRQAADLDYKKRAERQVEDGGSRIDKLTALRLETGRQFFLAKQKPHVVKDIDIRRWAVTANREIDLPGFVASSYWVSRSKRYHGICDRKITKFVTEKYLQEEPDRKKSAAECVALVGSRIQAYGLDCLWNADQSGFEYEMRPGRTLDLVGAKHVLALTRSESSMTHSCTVMICVSPGARKYLAVLFITLQEDKGVFEPIVKRTMFRASNLHVTASTSGKMTKELSSDDSWPTFADQEAVEELTPEELEYEMIAIPPKLTGQILPLDVLCFQMYKGYFRKVSN</sequence>
<protein>
    <submittedName>
        <fullName evidence="2">Uncharacterized protein</fullName>
    </submittedName>
</protein>
<comment type="caution">
    <text evidence="2">The sequence shown here is derived from an EMBL/GenBank/DDBJ whole genome shotgun (WGS) entry which is preliminary data.</text>
</comment>
<evidence type="ECO:0000313" key="3">
    <source>
        <dbReference type="Proteomes" id="UP000186922"/>
    </source>
</evidence>
<reference evidence="2 3" key="1">
    <citation type="journal article" date="2016" name="Nat. Commun.">
        <title>Extremotolerant tardigrade genome and improved radiotolerance of human cultured cells by tardigrade-unique protein.</title>
        <authorList>
            <person name="Hashimoto T."/>
            <person name="Horikawa D.D."/>
            <person name="Saito Y."/>
            <person name="Kuwahara H."/>
            <person name="Kozuka-Hata H."/>
            <person name="Shin-I T."/>
            <person name="Minakuchi Y."/>
            <person name="Ohishi K."/>
            <person name="Motoyama A."/>
            <person name="Aizu T."/>
            <person name="Enomoto A."/>
            <person name="Kondo K."/>
            <person name="Tanaka S."/>
            <person name="Hara Y."/>
            <person name="Koshikawa S."/>
            <person name="Sagara H."/>
            <person name="Miura T."/>
            <person name="Yokobori S."/>
            <person name="Miyagawa K."/>
            <person name="Suzuki Y."/>
            <person name="Kubo T."/>
            <person name="Oyama M."/>
            <person name="Kohara Y."/>
            <person name="Fujiyama A."/>
            <person name="Arakawa K."/>
            <person name="Katayama T."/>
            <person name="Toyoda A."/>
            <person name="Kunieda T."/>
        </authorList>
    </citation>
    <scope>NUCLEOTIDE SEQUENCE [LARGE SCALE GENOMIC DNA]</scope>
    <source>
        <strain evidence="2 3">YOKOZUNA-1</strain>
    </source>
</reference>